<dbReference type="SMART" id="SM00702">
    <property type="entry name" value="P4Hc"/>
    <property type="match status" value="1"/>
</dbReference>
<dbReference type="PANTHER" id="PTHR12117">
    <property type="entry name" value="HISTONE ACETYLTRANSFERASE COMPLEX"/>
    <property type="match status" value="1"/>
</dbReference>
<evidence type="ECO:0000256" key="4">
    <source>
        <dbReference type="ARBA" id="ARBA00022723"/>
    </source>
</evidence>
<evidence type="ECO:0000256" key="2">
    <source>
        <dbReference type="ARBA" id="ARBA00004123"/>
    </source>
</evidence>
<keyword evidence="4" id="KW-0479">Metal-binding</keyword>
<dbReference type="InterPro" id="IPR019601">
    <property type="entry name" value="Oxoglutarate/Fe-dep_Oase_C"/>
</dbReference>
<dbReference type="GO" id="GO:0005506">
    <property type="term" value="F:iron ion binding"/>
    <property type="evidence" value="ECO:0007669"/>
    <property type="project" value="InterPro"/>
</dbReference>
<sequence length="643" mass="72096">MKRKSDMPANGKTAKKRAISDDEAHCKFRKGLFDSEVLEGYTSYYATSQPYKHAVIQNLVDDTLLRSVRNEIREHISFTPKETDIYKIHQSGDLANLDGLQDSALRRLPSLLTLRDSLYSSAFRKYLASITGSGPLSGVKTDMAVNVYTPGCHLLCHDDVIGSRRVSWILYLLDPDEPWKPEWGGALRLFPTQDRKIESGEAVKVPQPDVSVTIPPAWNQLSFFTVQPGESFHDVEEVYRRGAEELEEDDRGRIRMAISGWFHIPQEGEEGYEEGLEEKLAAKSSLAQLQGGKADVFDEPQSNWVDNPHWEEQAKTEDDEMTADEIDFLIKYMNPNYLVPDTVEELSNMFSDESSLRLAEFLSAKFCAKLREYLESKDHESAPSLPANPYYKEQSEVGVARPPHKNRFLYRKAVQPIQTTYPDGATLTPYDDLVDILFPHPAFTKWISLVTGITLTKSNIYARRFRRGMDYTLATAYEEEDPQLEICLGITPSKGWGDEDEEQEEPQQNGPSSSSNGKAPQAPAAAKPEEEVGGYEMYMAGEEEKEEMSETTAGASAAEASTNTGAGQRRKAKVDPAVYKSAGDDEDDGVLFSQPAAWNNLAIVLRDKGVLRFTKYVSKSAKGDRWDICGEYGVEFGSDEEDE</sequence>
<evidence type="ECO:0000256" key="5">
    <source>
        <dbReference type="ARBA" id="ARBA00022896"/>
    </source>
</evidence>
<evidence type="ECO:0000259" key="14">
    <source>
        <dbReference type="PROSITE" id="PS51471"/>
    </source>
</evidence>
<evidence type="ECO:0000256" key="6">
    <source>
        <dbReference type="ARBA" id="ARBA00022964"/>
    </source>
</evidence>
<dbReference type="GO" id="GO:0005634">
    <property type="term" value="C:nucleus"/>
    <property type="evidence" value="ECO:0007669"/>
    <property type="project" value="UniProtKB-SubCell"/>
</dbReference>
<evidence type="ECO:0000256" key="8">
    <source>
        <dbReference type="ARBA" id="ARBA00023004"/>
    </source>
</evidence>
<dbReference type="InterPro" id="IPR051842">
    <property type="entry name" value="uS12_prolyl_hydroxylase"/>
</dbReference>
<dbReference type="PANTHER" id="PTHR12117:SF0">
    <property type="entry name" value="PROLYL 3-HYDROXYLASE OGFOD1"/>
    <property type="match status" value="1"/>
</dbReference>
<organism evidence="15 16">
    <name type="scientific">Massarina eburnea CBS 473.64</name>
    <dbReference type="NCBI Taxonomy" id="1395130"/>
    <lineage>
        <taxon>Eukaryota</taxon>
        <taxon>Fungi</taxon>
        <taxon>Dikarya</taxon>
        <taxon>Ascomycota</taxon>
        <taxon>Pezizomycotina</taxon>
        <taxon>Dothideomycetes</taxon>
        <taxon>Pleosporomycetidae</taxon>
        <taxon>Pleosporales</taxon>
        <taxon>Massarineae</taxon>
        <taxon>Massarinaceae</taxon>
        <taxon>Massarina</taxon>
    </lineage>
</organism>
<dbReference type="GO" id="GO:0005737">
    <property type="term" value="C:cytoplasm"/>
    <property type="evidence" value="ECO:0007669"/>
    <property type="project" value="TreeGrafter"/>
</dbReference>
<dbReference type="GO" id="GO:0031418">
    <property type="term" value="F:L-ascorbic acid binding"/>
    <property type="evidence" value="ECO:0007669"/>
    <property type="project" value="UniProtKB-KW"/>
</dbReference>
<keyword evidence="7" id="KW-0560">Oxidoreductase</keyword>
<dbReference type="AlphaFoldDB" id="A0A6A6RJU3"/>
<evidence type="ECO:0000256" key="10">
    <source>
        <dbReference type="ARBA" id="ARBA00047444"/>
    </source>
</evidence>
<dbReference type="GO" id="GO:0006449">
    <property type="term" value="P:regulation of translational termination"/>
    <property type="evidence" value="ECO:0007669"/>
    <property type="project" value="TreeGrafter"/>
</dbReference>
<gene>
    <name evidence="15" type="ORF">P280DRAFT_413999</name>
</gene>
<dbReference type="InterPro" id="IPR039558">
    <property type="entry name" value="TPA1/OFD1_N"/>
</dbReference>
<evidence type="ECO:0000256" key="3">
    <source>
        <dbReference type="ARBA" id="ARBA00007443"/>
    </source>
</evidence>
<dbReference type="InterPro" id="IPR006620">
    <property type="entry name" value="Pro_4_hyd_alph"/>
</dbReference>
<comment type="cofactor">
    <cofactor evidence="1">
        <name>L-ascorbate</name>
        <dbReference type="ChEBI" id="CHEBI:38290"/>
    </cofactor>
</comment>
<reference evidence="15" key="1">
    <citation type="journal article" date="2020" name="Stud. Mycol.">
        <title>101 Dothideomycetes genomes: a test case for predicting lifestyles and emergence of pathogens.</title>
        <authorList>
            <person name="Haridas S."/>
            <person name="Albert R."/>
            <person name="Binder M."/>
            <person name="Bloem J."/>
            <person name="Labutti K."/>
            <person name="Salamov A."/>
            <person name="Andreopoulos B."/>
            <person name="Baker S."/>
            <person name="Barry K."/>
            <person name="Bills G."/>
            <person name="Bluhm B."/>
            <person name="Cannon C."/>
            <person name="Castanera R."/>
            <person name="Culley D."/>
            <person name="Daum C."/>
            <person name="Ezra D."/>
            <person name="Gonzalez J."/>
            <person name="Henrissat B."/>
            <person name="Kuo A."/>
            <person name="Liang C."/>
            <person name="Lipzen A."/>
            <person name="Lutzoni F."/>
            <person name="Magnuson J."/>
            <person name="Mondo S."/>
            <person name="Nolan M."/>
            <person name="Ohm R."/>
            <person name="Pangilinan J."/>
            <person name="Park H.-J."/>
            <person name="Ramirez L."/>
            <person name="Alfaro M."/>
            <person name="Sun H."/>
            <person name="Tritt A."/>
            <person name="Yoshinaga Y."/>
            <person name="Zwiers L.-H."/>
            <person name="Turgeon B."/>
            <person name="Goodwin S."/>
            <person name="Spatafora J."/>
            <person name="Crous P."/>
            <person name="Grigoriev I."/>
        </authorList>
    </citation>
    <scope>NUCLEOTIDE SEQUENCE</scope>
    <source>
        <strain evidence="15">CBS 473.64</strain>
    </source>
</reference>
<keyword evidence="9" id="KW-0539">Nucleus</keyword>
<dbReference type="Pfam" id="PF10637">
    <property type="entry name" value="Ofd1_CTDD"/>
    <property type="match status" value="1"/>
</dbReference>
<accession>A0A6A6RJU3</accession>
<evidence type="ECO:0000256" key="13">
    <source>
        <dbReference type="SAM" id="MobiDB-lite"/>
    </source>
</evidence>
<feature type="compositionally biased region" description="Low complexity" evidence="13">
    <location>
        <begin position="506"/>
        <end position="526"/>
    </location>
</feature>
<dbReference type="FunFam" id="2.60.120.620:FF:000014">
    <property type="entry name" value="Prolyl 3,4-dihydroxylase TPA1"/>
    <property type="match status" value="1"/>
</dbReference>
<dbReference type="GO" id="GO:0031543">
    <property type="term" value="F:peptidyl-proline dioxygenase activity"/>
    <property type="evidence" value="ECO:0007669"/>
    <property type="project" value="TreeGrafter"/>
</dbReference>
<dbReference type="GO" id="GO:0010604">
    <property type="term" value="P:positive regulation of macromolecule metabolic process"/>
    <property type="evidence" value="ECO:0007669"/>
    <property type="project" value="UniProtKB-ARBA"/>
</dbReference>
<feature type="domain" description="Fe2OG dioxygenase" evidence="14">
    <location>
        <begin position="135"/>
        <end position="264"/>
    </location>
</feature>
<dbReference type="Gene3D" id="3.60.130.20">
    <property type="entry name" value="Oxoglutarate/iron-dependent oxygenase, C-terminal degradation domain"/>
    <property type="match status" value="1"/>
</dbReference>
<comment type="catalytic activity">
    <reaction evidence="11">
        <text>[ribosomal protein uS12]-(3S)-3-hydroxy-L-proline + 2-oxoglutarate + O2 = [ribosomal protein uS12]-(3S)-3,4-dihydroxy-L-proline + succinate + CO2</text>
        <dbReference type="Rhea" id="RHEA:54160"/>
        <dbReference type="Rhea" id="RHEA-COMP:13817"/>
        <dbReference type="Rhea" id="RHEA-COMP:13818"/>
        <dbReference type="ChEBI" id="CHEBI:15379"/>
        <dbReference type="ChEBI" id="CHEBI:16526"/>
        <dbReference type="ChEBI" id="CHEBI:16810"/>
        <dbReference type="ChEBI" id="CHEBI:30031"/>
        <dbReference type="ChEBI" id="CHEBI:85428"/>
        <dbReference type="ChEBI" id="CHEBI:138052"/>
    </reaction>
</comment>
<evidence type="ECO:0000256" key="7">
    <source>
        <dbReference type="ARBA" id="ARBA00023002"/>
    </source>
</evidence>
<evidence type="ECO:0000313" key="15">
    <source>
        <dbReference type="EMBL" id="KAF2634348.1"/>
    </source>
</evidence>
<dbReference type="GO" id="GO:0009896">
    <property type="term" value="P:positive regulation of catabolic process"/>
    <property type="evidence" value="ECO:0007669"/>
    <property type="project" value="UniProtKB-ARBA"/>
</dbReference>
<proteinExistence type="inferred from homology"/>
<dbReference type="EMBL" id="MU006837">
    <property type="protein sequence ID" value="KAF2634348.1"/>
    <property type="molecule type" value="Genomic_DNA"/>
</dbReference>
<evidence type="ECO:0000256" key="12">
    <source>
        <dbReference type="ARBA" id="ARBA00081607"/>
    </source>
</evidence>
<dbReference type="InterPro" id="IPR043044">
    <property type="entry name" value="TPA1/Ofd1_C"/>
</dbReference>
<comment type="similarity">
    <text evidence="3">Belongs to the TPA1 family.</text>
</comment>
<dbReference type="PROSITE" id="PS51471">
    <property type="entry name" value="FE2OG_OXY"/>
    <property type="match status" value="1"/>
</dbReference>
<keyword evidence="5" id="KW-0847">Vitamin C</keyword>
<evidence type="ECO:0000313" key="16">
    <source>
        <dbReference type="Proteomes" id="UP000799753"/>
    </source>
</evidence>
<keyword evidence="6" id="KW-0223">Dioxygenase</keyword>
<feature type="region of interest" description="Disordered" evidence="13">
    <location>
        <begin position="489"/>
        <end position="574"/>
    </location>
</feature>
<evidence type="ECO:0000256" key="11">
    <source>
        <dbReference type="ARBA" id="ARBA00051966"/>
    </source>
</evidence>
<dbReference type="Gene3D" id="2.60.120.620">
    <property type="entry name" value="q2cbj1_9rhob like domain"/>
    <property type="match status" value="1"/>
</dbReference>
<comment type="subcellular location">
    <subcellularLocation>
        <location evidence="2">Nucleus</location>
    </subcellularLocation>
</comment>
<comment type="catalytic activity">
    <reaction evidence="10">
        <text>[ribosomal protein uS12]-L-proline + 2-oxoglutarate + O2 = [ribosomal protein uS12]-(3S)-3-hydroxy-L-proline + succinate + CO2</text>
        <dbReference type="Rhea" id="RHEA:54156"/>
        <dbReference type="Rhea" id="RHEA-COMP:13816"/>
        <dbReference type="Rhea" id="RHEA-COMP:13818"/>
        <dbReference type="ChEBI" id="CHEBI:15379"/>
        <dbReference type="ChEBI" id="CHEBI:16526"/>
        <dbReference type="ChEBI" id="CHEBI:16810"/>
        <dbReference type="ChEBI" id="CHEBI:30031"/>
        <dbReference type="ChEBI" id="CHEBI:50342"/>
        <dbReference type="ChEBI" id="CHEBI:85428"/>
    </reaction>
</comment>
<evidence type="ECO:0000256" key="1">
    <source>
        <dbReference type="ARBA" id="ARBA00001961"/>
    </source>
</evidence>
<keyword evidence="16" id="KW-1185">Reference proteome</keyword>
<name>A0A6A6RJU3_9PLEO</name>
<dbReference type="InterPro" id="IPR005123">
    <property type="entry name" value="Oxoglu/Fe-dep_dioxygenase_dom"/>
</dbReference>
<protein>
    <recommendedName>
        <fullName evidence="12">uS12 prolyl 3,4-dihydroxylase</fullName>
    </recommendedName>
</protein>
<keyword evidence="8" id="KW-0408">Iron</keyword>
<feature type="compositionally biased region" description="Low complexity" evidence="13">
    <location>
        <begin position="550"/>
        <end position="567"/>
    </location>
</feature>
<dbReference type="Pfam" id="PF13661">
    <property type="entry name" value="2OG-FeII_Oxy_4"/>
    <property type="match status" value="1"/>
</dbReference>
<dbReference type="Proteomes" id="UP000799753">
    <property type="component" value="Unassembled WGS sequence"/>
</dbReference>
<evidence type="ECO:0000256" key="9">
    <source>
        <dbReference type="ARBA" id="ARBA00023242"/>
    </source>
</evidence>
<dbReference type="OrthoDB" id="430522at2759"/>